<feature type="region of interest" description="Disordered" evidence="1">
    <location>
        <begin position="96"/>
        <end position="162"/>
    </location>
</feature>
<reference evidence="2" key="1">
    <citation type="submission" date="2023-04" db="EMBL/GenBank/DDBJ databases">
        <authorList>
            <person name="Vijverberg K."/>
            <person name="Xiong W."/>
            <person name="Schranz E."/>
        </authorList>
    </citation>
    <scope>NUCLEOTIDE SEQUENCE</scope>
</reference>
<evidence type="ECO:0000313" key="2">
    <source>
        <dbReference type="EMBL" id="CAI9279840.1"/>
    </source>
</evidence>
<dbReference type="Proteomes" id="UP001177003">
    <property type="component" value="Chromosome 4"/>
</dbReference>
<dbReference type="AlphaFoldDB" id="A0AA35YTD8"/>
<accession>A0AA35YTD8</accession>
<dbReference type="EMBL" id="OX465080">
    <property type="protein sequence ID" value="CAI9279840.1"/>
    <property type="molecule type" value="Genomic_DNA"/>
</dbReference>
<feature type="compositionally biased region" description="Polar residues" evidence="1">
    <location>
        <begin position="144"/>
        <end position="162"/>
    </location>
</feature>
<keyword evidence="3" id="KW-1185">Reference proteome</keyword>
<organism evidence="2 3">
    <name type="scientific">Lactuca saligna</name>
    <name type="common">Willowleaf lettuce</name>
    <dbReference type="NCBI Taxonomy" id="75948"/>
    <lineage>
        <taxon>Eukaryota</taxon>
        <taxon>Viridiplantae</taxon>
        <taxon>Streptophyta</taxon>
        <taxon>Embryophyta</taxon>
        <taxon>Tracheophyta</taxon>
        <taxon>Spermatophyta</taxon>
        <taxon>Magnoliopsida</taxon>
        <taxon>eudicotyledons</taxon>
        <taxon>Gunneridae</taxon>
        <taxon>Pentapetalae</taxon>
        <taxon>asterids</taxon>
        <taxon>campanulids</taxon>
        <taxon>Asterales</taxon>
        <taxon>Asteraceae</taxon>
        <taxon>Cichorioideae</taxon>
        <taxon>Cichorieae</taxon>
        <taxon>Lactucinae</taxon>
        <taxon>Lactuca</taxon>
    </lineage>
</organism>
<gene>
    <name evidence="2" type="ORF">LSALG_LOCUS19615</name>
</gene>
<sequence>MPPLKMPIRCKKSPVVSSESMIKVEVVLENSVVGDVNKVINECGEPDAGGDKVTEDLPLKIDDLQHGSENVDQNKQGSGINGPQLETVADEMAFISEDGEPQIQTDEMGPNEKGKRWKKESTETNWEIEKRRSKENMIGDVAANSPSNTADETAENQQQEKP</sequence>
<proteinExistence type="predicted"/>
<protein>
    <submittedName>
        <fullName evidence="2">Uncharacterized protein</fullName>
    </submittedName>
</protein>
<feature type="compositionally biased region" description="Basic and acidic residues" evidence="1">
    <location>
        <begin position="110"/>
        <end position="137"/>
    </location>
</feature>
<evidence type="ECO:0000256" key="1">
    <source>
        <dbReference type="SAM" id="MobiDB-lite"/>
    </source>
</evidence>
<evidence type="ECO:0000313" key="3">
    <source>
        <dbReference type="Proteomes" id="UP001177003"/>
    </source>
</evidence>
<name>A0AA35YTD8_LACSI</name>